<reference evidence="1 2" key="1">
    <citation type="journal article" date="2020" name="Nature">
        <title>Six reference-quality genomes reveal evolution of bat adaptations.</title>
        <authorList>
            <person name="Jebb D."/>
            <person name="Huang Z."/>
            <person name="Pippel M."/>
            <person name="Hughes G.M."/>
            <person name="Lavrichenko K."/>
            <person name="Devanna P."/>
            <person name="Winkler S."/>
            <person name="Jermiin L.S."/>
            <person name="Skirmuntt E.C."/>
            <person name="Katzourakis A."/>
            <person name="Burkitt-Gray L."/>
            <person name="Ray D.A."/>
            <person name="Sullivan K.A.M."/>
            <person name="Roscito J.G."/>
            <person name="Kirilenko B.M."/>
            <person name="Davalos L.M."/>
            <person name="Corthals A.P."/>
            <person name="Power M.L."/>
            <person name="Jones G."/>
            <person name="Ransome R.D."/>
            <person name="Dechmann D.K.N."/>
            <person name="Locatelli A.G."/>
            <person name="Puechmaille S.J."/>
            <person name="Fedrigo O."/>
            <person name="Jarvis E.D."/>
            <person name="Hiller M."/>
            <person name="Vernes S.C."/>
            <person name="Myers E.W."/>
            <person name="Teeling E.C."/>
        </authorList>
    </citation>
    <scope>NUCLEOTIDE SEQUENCE [LARGE SCALE GENOMIC DNA]</scope>
    <source>
        <strain evidence="1">MPipKuh1</strain>
        <tissue evidence="1">Flight muscle</tissue>
    </source>
</reference>
<keyword evidence="2" id="KW-1185">Reference proteome</keyword>
<accession>A0A7J7RGK3</accession>
<evidence type="ECO:0000313" key="2">
    <source>
        <dbReference type="Proteomes" id="UP000558488"/>
    </source>
</evidence>
<dbReference type="Proteomes" id="UP000558488">
    <property type="component" value="Unassembled WGS sequence"/>
</dbReference>
<organism evidence="1 2">
    <name type="scientific">Pipistrellus kuhlii</name>
    <name type="common">Kuhl's pipistrelle</name>
    <dbReference type="NCBI Taxonomy" id="59472"/>
    <lineage>
        <taxon>Eukaryota</taxon>
        <taxon>Metazoa</taxon>
        <taxon>Chordata</taxon>
        <taxon>Craniata</taxon>
        <taxon>Vertebrata</taxon>
        <taxon>Euteleostomi</taxon>
        <taxon>Mammalia</taxon>
        <taxon>Eutheria</taxon>
        <taxon>Laurasiatheria</taxon>
        <taxon>Chiroptera</taxon>
        <taxon>Yangochiroptera</taxon>
        <taxon>Vespertilionidae</taxon>
        <taxon>Pipistrellus</taxon>
    </lineage>
</organism>
<proteinExistence type="predicted"/>
<gene>
    <name evidence="1" type="ORF">mPipKuh1_010547</name>
</gene>
<comment type="caution">
    <text evidence="1">The sequence shown here is derived from an EMBL/GenBank/DDBJ whole genome shotgun (WGS) entry which is preliminary data.</text>
</comment>
<name>A0A7J7RGK3_PIPKU</name>
<protein>
    <submittedName>
        <fullName evidence="1">Uncharacterized protein</fullName>
    </submittedName>
</protein>
<sequence length="150" mass="16203">MGEEAVPGQFLVEEEKEVNQAGQVSCSKELPGEAQRGELQSQPGSVCPGRYCSSYVGDKSRGTFHIVFDHQEVVGVLGGKVHEEGIVHVLLGADGCVARKVLKGHFKILQREVAGERSSDHHQLSGLDVCLKHGGEVVHHLNKPFGVRVC</sequence>
<dbReference type="EMBL" id="JACAGB010000075">
    <property type="protein sequence ID" value="KAF6275193.1"/>
    <property type="molecule type" value="Genomic_DNA"/>
</dbReference>
<dbReference type="AlphaFoldDB" id="A0A7J7RGK3"/>
<evidence type="ECO:0000313" key="1">
    <source>
        <dbReference type="EMBL" id="KAF6275193.1"/>
    </source>
</evidence>